<accession>A0ABT7KPU2</accession>
<reference evidence="1" key="1">
    <citation type="submission" date="2023-06" db="EMBL/GenBank/DDBJ databases">
        <title>Phylogenetic Diversity of Rhizobium strains.</title>
        <authorList>
            <person name="Moura F.T."/>
            <person name="Helene L.C.F."/>
            <person name="Hungria M."/>
        </authorList>
    </citation>
    <scope>NUCLEOTIDE SEQUENCE</scope>
    <source>
        <strain evidence="1">CCGE524</strain>
    </source>
</reference>
<dbReference type="Proteomes" id="UP001172630">
    <property type="component" value="Unassembled WGS sequence"/>
</dbReference>
<protein>
    <recommendedName>
        <fullName evidence="3">Muconolactone isomerase domain-containing protein</fullName>
    </recommendedName>
</protein>
<evidence type="ECO:0000313" key="2">
    <source>
        <dbReference type="Proteomes" id="UP001172630"/>
    </source>
</evidence>
<gene>
    <name evidence="1" type="ORF">PY650_34905</name>
</gene>
<proteinExistence type="predicted"/>
<sequence>MKVFAIGRANKPITDEDRKHIMPKEVPHTLKLYLEGKIEQFYFTEDKPGVVFLMSVASVEEAKATIEAMPLASAGFLDFEFLPVGPLKPLGLLLQAQ</sequence>
<dbReference type="Gene3D" id="3.30.70.1060">
    <property type="entry name" value="Dimeric alpha+beta barrel"/>
    <property type="match status" value="1"/>
</dbReference>
<dbReference type="EMBL" id="JARFYN010000097">
    <property type="protein sequence ID" value="MDL2410668.1"/>
    <property type="molecule type" value="Genomic_DNA"/>
</dbReference>
<comment type="caution">
    <text evidence="1">The sequence shown here is derived from an EMBL/GenBank/DDBJ whole genome shotgun (WGS) entry which is preliminary data.</text>
</comment>
<dbReference type="RefSeq" id="WP_285884612.1">
    <property type="nucleotide sequence ID" value="NZ_JARFYN010000097.1"/>
</dbReference>
<keyword evidence="2" id="KW-1185">Reference proteome</keyword>
<organism evidence="1 2">
    <name type="scientific">Rhizobium calliandrae</name>
    <dbReference type="NCBI Taxonomy" id="1312182"/>
    <lineage>
        <taxon>Bacteria</taxon>
        <taxon>Pseudomonadati</taxon>
        <taxon>Pseudomonadota</taxon>
        <taxon>Alphaproteobacteria</taxon>
        <taxon>Hyphomicrobiales</taxon>
        <taxon>Rhizobiaceae</taxon>
        <taxon>Rhizobium/Agrobacterium group</taxon>
        <taxon>Rhizobium</taxon>
    </lineage>
</organism>
<evidence type="ECO:0008006" key="3">
    <source>
        <dbReference type="Google" id="ProtNLM"/>
    </source>
</evidence>
<name>A0ABT7KPU2_9HYPH</name>
<evidence type="ECO:0000313" key="1">
    <source>
        <dbReference type="EMBL" id="MDL2410668.1"/>
    </source>
</evidence>